<proteinExistence type="predicted"/>
<gene>
    <name evidence="1" type="ORF">MEUPH1_LOCUS20350</name>
</gene>
<evidence type="ECO:0000313" key="1">
    <source>
        <dbReference type="EMBL" id="CAI6365663.1"/>
    </source>
</evidence>
<organism evidence="1 2">
    <name type="scientific">Macrosiphum euphorbiae</name>
    <name type="common">potato aphid</name>
    <dbReference type="NCBI Taxonomy" id="13131"/>
    <lineage>
        <taxon>Eukaryota</taxon>
        <taxon>Metazoa</taxon>
        <taxon>Ecdysozoa</taxon>
        <taxon>Arthropoda</taxon>
        <taxon>Hexapoda</taxon>
        <taxon>Insecta</taxon>
        <taxon>Pterygota</taxon>
        <taxon>Neoptera</taxon>
        <taxon>Paraneoptera</taxon>
        <taxon>Hemiptera</taxon>
        <taxon>Sternorrhyncha</taxon>
        <taxon>Aphidomorpha</taxon>
        <taxon>Aphidoidea</taxon>
        <taxon>Aphididae</taxon>
        <taxon>Macrosiphini</taxon>
        <taxon>Macrosiphum</taxon>
    </lineage>
</organism>
<protein>
    <submittedName>
        <fullName evidence="1">Uncharacterized protein</fullName>
    </submittedName>
</protein>
<keyword evidence="2" id="KW-1185">Reference proteome</keyword>
<dbReference type="Proteomes" id="UP001160148">
    <property type="component" value="Unassembled WGS sequence"/>
</dbReference>
<sequence length="71" mass="7787">MATGVGRTKDNMKKWGLLGVTSTTCECGIEQSMKHNNIMQCPICPYSCTQDDVINANDNAKDVASFWAETI</sequence>
<dbReference type="AlphaFoldDB" id="A0AAV0XBT5"/>
<accession>A0AAV0XBT5</accession>
<evidence type="ECO:0000313" key="2">
    <source>
        <dbReference type="Proteomes" id="UP001160148"/>
    </source>
</evidence>
<comment type="caution">
    <text evidence="1">The sequence shown here is derived from an EMBL/GenBank/DDBJ whole genome shotgun (WGS) entry which is preliminary data.</text>
</comment>
<reference evidence="1 2" key="1">
    <citation type="submission" date="2023-01" db="EMBL/GenBank/DDBJ databases">
        <authorList>
            <person name="Whitehead M."/>
        </authorList>
    </citation>
    <scope>NUCLEOTIDE SEQUENCE [LARGE SCALE GENOMIC DNA]</scope>
</reference>
<dbReference type="EMBL" id="CARXXK010000004">
    <property type="protein sequence ID" value="CAI6365663.1"/>
    <property type="molecule type" value="Genomic_DNA"/>
</dbReference>
<name>A0AAV0XBT5_9HEMI</name>